<dbReference type="InterPro" id="IPR052894">
    <property type="entry name" value="AsmA-related"/>
</dbReference>
<evidence type="ECO:0008006" key="3">
    <source>
        <dbReference type="Google" id="ProtNLM"/>
    </source>
</evidence>
<reference evidence="2" key="1">
    <citation type="journal article" date="2019" name="Int. J. Syst. Evol. Microbiol.">
        <title>The Global Catalogue of Microorganisms (GCM) 10K type strain sequencing project: providing services to taxonomists for standard genome sequencing and annotation.</title>
        <authorList>
            <consortium name="The Broad Institute Genomics Platform"/>
            <consortium name="The Broad Institute Genome Sequencing Center for Infectious Disease"/>
            <person name="Wu L."/>
            <person name="Ma J."/>
        </authorList>
    </citation>
    <scope>NUCLEOTIDE SEQUENCE [LARGE SCALE GENOMIC DNA]</scope>
    <source>
        <strain evidence="2">CCUG 30340</strain>
    </source>
</reference>
<evidence type="ECO:0000313" key="1">
    <source>
        <dbReference type="EMBL" id="MFC4819188.1"/>
    </source>
</evidence>
<keyword evidence="2" id="KW-1185">Reference proteome</keyword>
<accession>A0ABV9QPE4</accession>
<proteinExistence type="predicted"/>
<dbReference type="PANTHER" id="PTHR30441">
    <property type="entry name" value="DUF748 DOMAIN-CONTAINING PROTEIN"/>
    <property type="match status" value="1"/>
</dbReference>
<dbReference type="RefSeq" id="WP_380018937.1">
    <property type="nucleotide sequence ID" value="NZ_JBHSHD010000003.1"/>
</dbReference>
<organism evidence="1 2">
    <name type="scientific">Dokdonella ginsengisoli</name>
    <dbReference type="NCBI Taxonomy" id="363846"/>
    <lineage>
        <taxon>Bacteria</taxon>
        <taxon>Pseudomonadati</taxon>
        <taxon>Pseudomonadota</taxon>
        <taxon>Gammaproteobacteria</taxon>
        <taxon>Lysobacterales</taxon>
        <taxon>Rhodanobacteraceae</taxon>
        <taxon>Dokdonella</taxon>
    </lineage>
</organism>
<comment type="caution">
    <text evidence="1">The sequence shown here is derived from an EMBL/GenBank/DDBJ whole genome shotgun (WGS) entry which is preliminary data.</text>
</comment>
<dbReference type="Proteomes" id="UP001595886">
    <property type="component" value="Unassembled WGS sequence"/>
</dbReference>
<evidence type="ECO:0000313" key="2">
    <source>
        <dbReference type="Proteomes" id="UP001595886"/>
    </source>
</evidence>
<protein>
    <recommendedName>
        <fullName evidence="3">AsmA family protein</fullName>
    </recommendedName>
</protein>
<dbReference type="PANTHER" id="PTHR30441:SF8">
    <property type="entry name" value="DUF748 DOMAIN-CONTAINING PROTEIN"/>
    <property type="match status" value="1"/>
</dbReference>
<gene>
    <name evidence="1" type="ORF">ACFO6Q_02560</name>
</gene>
<dbReference type="EMBL" id="JBHSHD010000003">
    <property type="protein sequence ID" value="MFC4819188.1"/>
    <property type="molecule type" value="Genomic_DNA"/>
</dbReference>
<name>A0ABV9QPE4_9GAMM</name>
<sequence length="225" mass="24270">MAENPAPKARPRRRRWPYVLLALALLAGIGALVLRHYTRPDKLTALLIEQAHSQLGLKLSLADSAGFGLLPRLRVLLPKSSLEADAGDVLLDAGSIGVIVPWHTLWGERVDIERIEIERPRLDLDALSRWLAARPSGGAAPDVRFAVQVRNGTLLASGKPLAEGLNLEFANAGDLAAWLGRMREANSALLPPLSGSAEAASVQIGDTRMEGLRVELRDDAPAPQR</sequence>